<accession>A0A0W8FHS6</accession>
<gene>
    <name evidence="3" type="ORF">ASZ90_009800</name>
</gene>
<proteinExistence type="predicted"/>
<name>A0A0W8FHS6_9ZZZZ</name>
<evidence type="ECO:0000259" key="2">
    <source>
        <dbReference type="Pfam" id="PF12863"/>
    </source>
</evidence>
<organism evidence="3">
    <name type="scientific">hydrocarbon metagenome</name>
    <dbReference type="NCBI Taxonomy" id="938273"/>
    <lineage>
        <taxon>unclassified sequences</taxon>
        <taxon>metagenomes</taxon>
        <taxon>ecological metagenomes</taxon>
    </lineage>
</organism>
<feature type="domain" description="DUF3821" evidence="2">
    <location>
        <begin position="35"/>
        <end position="176"/>
    </location>
</feature>
<comment type="caution">
    <text evidence="3">The sequence shown here is derived from an EMBL/GenBank/DDBJ whole genome shotgun (WGS) entry which is preliminary data.</text>
</comment>
<feature type="region of interest" description="Disordered" evidence="1">
    <location>
        <begin position="240"/>
        <end position="288"/>
    </location>
</feature>
<dbReference type="InterPro" id="IPR024277">
    <property type="entry name" value="DUF3821"/>
</dbReference>
<evidence type="ECO:0000256" key="1">
    <source>
        <dbReference type="SAM" id="MobiDB-lite"/>
    </source>
</evidence>
<dbReference type="AlphaFoldDB" id="A0A0W8FHS6"/>
<evidence type="ECO:0000313" key="3">
    <source>
        <dbReference type="EMBL" id="KUG20456.1"/>
    </source>
</evidence>
<reference evidence="3" key="1">
    <citation type="journal article" date="2015" name="Proc. Natl. Acad. Sci. U.S.A.">
        <title>Networks of energetic and metabolic interactions define dynamics in microbial communities.</title>
        <authorList>
            <person name="Embree M."/>
            <person name="Liu J.K."/>
            <person name="Al-Bassam M.M."/>
            <person name="Zengler K."/>
        </authorList>
    </citation>
    <scope>NUCLEOTIDE SEQUENCE</scope>
</reference>
<feature type="compositionally biased region" description="Pro residues" evidence="1">
    <location>
        <begin position="244"/>
        <end position="282"/>
    </location>
</feature>
<dbReference type="Pfam" id="PF12863">
    <property type="entry name" value="DUF3821"/>
    <property type="match status" value="1"/>
</dbReference>
<sequence>MKRKITILALGLLLAAALAAAPASARTAAHEIESGDIIYIGESGLDLTGFGEVNRLVMYDRGTIHNIIPVTNPEDFDVLEVYVGTNTGHYIVEDADREELGYVLIRQPVVSLDVMLGTTSVDGLTITRGATVYFRLENNLVGLYPNTPQNADFAPLRYRVEVTTPAGGVVTTLAGVDLTIPINDTRARTQDIQLTNLAPGTYTAVAEPVDEQIEDFPDTNIIGETGLTVSPTTGPTITLVPTATPAPTPAPTPEETPTPTPEATPTPDATPTPEITPTPEPTPVETEPVPLSIFGAIGALAAAGSAILMRNRR</sequence>
<dbReference type="EMBL" id="LNQE01001189">
    <property type="protein sequence ID" value="KUG20456.1"/>
    <property type="molecule type" value="Genomic_DNA"/>
</dbReference>
<protein>
    <recommendedName>
        <fullName evidence="2">DUF3821 domain-containing protein</fullName>
    </recommendedName>
</protein>